<sequence>MSRVHRGGKSPWVLLLLLLAGGLAGSALSGTLAQSFPFLAATGKIGLQPATLNLHFMQLTFGATVDMGPVTALGLVLGYLIYRKI</sequence>
<evidence type="ECO:0000256" key="1">
    <source>
        <dbReference type="SAM" id="Phobius"/>
    </source>
</evidence>
<name>A0A1I6DS12_9FIRM</name>
<dbReference type="RefSeq" id="WP_092483819.1">
    <property type="nucleotide sequence ID" value="NZ_FOYM01000016.1"/>
</dbReference>
<proteinExistence type="predicted"/>
<keyword evidence="1" id="KW-1133">Transmembrane helix</keyword>
<gene>
    <name evidence="2" type="ORF">SAMN05660706_11619</name>
</gene>
<evidence type="ECO:0008006" key="4">
    <source>
        <dbReference type="Google" id="ProtNLM"/>
    </source>
</evidence>
<dbReference type="AlphaFoldDB" id="A0A1I6DS12"/>
<dbReference type="Pfam" id="PF14209">
    <property type="entry name" value="DUF4321"/>
    <property type="match status" value="1"/>
</dbReference>
<evidence type="ECO:0000313" key="2">
    <source>
        <dbReference type="EMBL" id="SFR08161.1"/>
    </source>
</evidence>
<dbReference type="STRING" id="39060.SAMN05660706_11619"/>
<dbReference type="EMBL" id="FOYM01000016">
    <property type="protein sequence ID" value="SFR08161.1"/>
    <property type="molecule type" value="Genomic_DNA"/>
</dbReference>
<dbReference type="InterPro" id="IPR025470">
    <property type="entry name" value="DUF4321"/>
</dbReference>
<keyword evidence="1" id="KW-0812">Transmembrane</keyword>
<keyword evidence="1" id="KW-0472">Membrane</keyword>
<accession>A0A1I6DS12</accession>
<protein>
    <recommendedName>
        <fullName evidence="4">DUF4321 domain-containing protein</fullName>
    </recommendedName>
</protein>
<dbReference type="Proteomes" id="UP000199584">
    <property type="component" value="Unassembled WGS sequence"/>
</dbReference>
<feature type="transmembrane region" description="Helical" evidence="1">
    <location>
        <begin position="57"/>
        <end position="82"/>
    </location>
</feature>
<keyword evidence="3" id="KW-1185">Reference proteome</keyword>
<evidence type="ECO:0000313" key="3">
    <source>
        <dbReference type="Proteomes" id="UP000199584"/>
    </source>
</evidence>
<dbReference type="OrthoDB" id="1787455at2"/>
<reference evidence="3" key="1">
    <citation type="submission" date="2016-10" db="EMBL/GenBank/DDBJ databases">
        <authorList>
            <person name="Varghese N."/>
            <person name="Submissions S."/>
        </authorList>
    </citation>
    <scope>NUCLEOTIDE SEQUENCE [LARGE SCALE GENOMIC DNA]</scope>
    <source>
        <strain evidence="3">DSM 3669</strain>
    </source>
</reference>
<organism evidence="2 3">
    <name type="scientific">Desulfoscipio geothermicus DSM 3669</name>
    <dbReference type="NCBI Taxonomy" id="1121426"/>
    <lineage>
        <taxon>Bacteria</taxon>
        <taxon>Bacillati</taxon>
        <taxon>Bacillota</taxon>
        <taxon>Clostridia</taxon>
        <taxon>Eubacteriales</taxon>
        <taxon>Desulfallaceae</taxon>
        <taxon>Desulfoscipio</taxon>
    </lineage>
</organism>